<dbReference type="Proteomes" id="UP000664032">
    <property type="component" value="Unassembled WGS sequence"/>
</dbReference>
<keyword evidence="2" id="KW-1185">Reference proteome</keyword>
<accession>A0ACB8GY20</accession>
<organism evidence="1 2">
    <name type="scientific">Psilocybe cubensis</name>
    <name type="common">Psychedelic mushroom</name>
    <name type="synonym">Stropharia cubensis</name>
    <dbReference type="NCBI Taxonomy" id="181762"/>
    <lineage>
        <taxon>Eukaryota</taxon>
        <taxon>Fungi</taxon>
        <taxon>Dikarya</taxon>
        <taxon>Basidiomycota</taxon>
        <taxon>Agaricomycotina</taxon>
        <taxon>Agaricomycetes</taxon>
        <taxon>Agaricomycetidae</taxon>
        <taxon>Agaricales</taxon>
        <taxon>Agaricineae</taxon>
        <taxon>Strophariaceae</taxon>
        <taxon>Psilocybe</taxon>
    </lineage>
</organism>
<comment type="caution">
    <text evidence="1">The sequence shown here is derived from an EMBL/GenBank/DDBJ whole genome shotgun (WGS) entry which is preliminary data.</text>
</comment>
<gene>
    <name evidence="1" type="ORF">JR316_0007133</name>
</gene>
<reference evidence="1" key="1">
    <citation type="submission" date="2021-10" db="EMBL/GenBank/DDBJ databases">
        <title>Psilocybe cubensis genome.</title>
        <authorList>
            <person name="Mckernan K.J."/>
            <person name="Crawford S."/>
            <person name="Trippe A."/>
            <person name="Kane L.T."/>
            <person name="Mclaughlin S."/>
        </authorList>
    </citation>
    <scope>NUCLEOTIDE SEQUENCE</scope>
    <source>
        <strain evidence="1">MGC-MH-2018</strain>
    </source>
</reference>
<evidence type="ECO:0000313" key="1">
    <source>
        <dbReference type="EMBL" id="KAH9480533.1"/>
    </source>
</evidence>
<protein>
    <submittedName>
        <fullName evidence="1">Uncharacterized protein</fullName>
    </submittedName>
</protein>
<evidence type="ECO:0000313" key="2">
    <source>
        <dbReference type="Proteomes" id="UP000664032"/>
    </source>
</evidence>
<sequence length="99" mass="11265">MSTNIHPTPKKMEGPGEDFRPPWVYVGSGLVSWAVIPGIVLYSVFLYDFGDQEHVFQAPRRWARRKINSFFTLSPAEEKLLLLDNQQSNPADTEETIQG</sequence>
<name>A0ACB8GY20_PSICU</name>
<dbReference type="EMBL" id="JAFIQS020000006">
    <property type="protein sequence ID" value="KAH9480533.1"/>
    <property type="molecule type" value="Genomic_DNA"/>
</dbReference>
<proteinExistence type="predicted"/>